<dbReference type="AlphaFoldDB" id="A0AAD8S8C1"/>
<dbReference type="SUPFAM" id="SSF52743">
    <property type="entry name" value="Subtilisin-like"/>
    <property type="match status" value="1"/>
</dbReference>
<keyword evidence="5" id="KW-1185">Reference proteome</keyword>
<evidence type="ECO:0000256" key="2">
    <source>
        <dbReference type="ARBA" id="ARBA00022729"/>
    </source>
</evidence>
<accession>A0AAD8S8C1</accession>
<gene>
    <name evidence="4" type="ORF">QYE76_064125</name>
</gene>
<evidence type="ECO:0000256" key="1">
    <source>
        <dbReference type="ARBA" id="ARBA00011073"/>
    </source>
</evidence>
<dbReference type="InterPro" id="IPR000209">
    <property type="entry name" value="Peptidase_S8/S53_dom"/>
</dbReference>
<comment type="similarity">
    <text evidence="1">Belongs to the peptidase S8 family.</text>
</comment>
<dbReference type="Pfam" id="PF00082">
    <property type="entry name" value="Peptidase_S8"/>
    <property type="match status" value="1"/>
</dbReference>
<evidence type="ECO:0000259" key="3">
    <source>
        <dbReference type="Pfam" id="PF00082"/>
    </source>
</evidence>
<comment type="caution">
    <text evidence="4">The sequence shown here is derived from an EMBL/GenBank/DDBJ whole genome shotgun (WGS) entry which is preliminary data.</text>
</comment>
<dbReference type="Gene3D" id="3.40.50.200">
    <property type="entry name" value="Peptidase S8/S53 domain"/>
    <property type="match status" value="1"/>
</dbReference>
<dbReference type="InterPro" id="IPR045051">
    <property type="entry name" value="SBT"/>
</dbReference>
<keyword evidence="2" id="KW-0732">Signal</keyword>
<dbReference type="GO" id="GO:0006508">
    <property type="term" value="P:proteolysis"/>
    <property type="evidence" value="ECO:0007669"/>
    <property type="project" value="InterPro"/>
</dbReference>
<dbReference type="InterPro" id="IPR036852">
    <property type="entry name" value="Peptidase_S8/S53_dom_sf"/>
</dbReference>
<evidence type="ECO:0000313" key="5">
    <source>
        <dbReference type="Proteomes" id="UP001231189"/>
    </source>
</evidence>
<dbReference type="GO" id="GO:0004252">
    <property type="term" value="F:serine-type endopeptidase activity"/>
    <property type="evidence" value="ECO:0007669"/>
    <property type="project" value="InterPro"/>
</dbReference>
<sequence>MQLNDQDICIYDDVPGVFETLHRYTSSMATGNFVAGASYNSVGVGTAARIAPAAHITMYKVCGDESCNSSDILASLDEAIKDGVDSVSVSLGGQALIFPFLHGVRA</sequence>
<evidence type="ECO:0000313" key="4">
    <source>
        <dbReference type="EMBL" id="KAK1646320.1"/>
    </source>
</evidence>
<name>A0AAD8S8C1_LOLMU</name>
<dbReference type="Proteomes" id="UP001231189">
    <property type="component" value="Unassembled WGS sequence"/>
</dbReference>
<dbReference type="EMBL" id="JAUUTY010000004">
    <property type="protein sequence ID" value="KAK1646320.1"/>
    <property type="molecule type" value="Genomic_DNA"/>
</dbReference>
<dbReference type="PANTHER" id="PTHR10795">
    <property type="entry name" value="PROPROTEIN CONVERTASE SUBTILISIN/KEXIN"/>
    <property type="match status" value="1"/>
</dbReference>
<protein>
    <recommendedName>
        <fullName evidence="3">Peptidase S8/S53 domain-containing protein</fullName>
    </recommendedName>
</protein>
<reference evidence="4" key="1">
    <citation type="submission" date="2023-07" db="EMBL/GenBank/DDBJ databases">
        <title>A chromosome-level genome assembly of Lolium multiflorum.</title>
        <authorList>
            <person name="Chen Y."/>
            <person name="Copetti D."/>
            <person name="Kolliker R."/>
            <person name="Studer B."/>
        </authorList>
    </citation>
    <scope>NUCLEOTIDE SEQUENCE</scope>
    <source>
        <strain evidence="4">02402/16</strain>
        <tissue evidence="4">Leaf</tissue>
    </source>
</reference>
<feature type="domain" description="Peptidase S8/S53" evidence="3">
    <location>
        <begin position="31"/>
        <end position="92"/>
    </location>
</feature>
<proteinExistence type="inferred from homology"/>
<organism evidence="4 5">
    <name type="scientific">Lolium multiflorum</name>
    <name type="common">Italian ryegrass</name>
    <name type="synonym">Lolium perenne subsp. multiflorum</name>
    <dbReference type="NCBI Taxonomy" id="4521"/>
    <lineage>
        <taxon>Eukaryota</taxon>
        <taxon>Viridiplantae</taxon>
        <taxon>Streptophyta</taxon>
        <taxon>Embryophyta</taxon>
        <taxon>Tracheophyta</taxon>
        <taxon>Spermatophyta</taxon>
        <taxon>Magnoliopsida</taxon>
        <taxon>Liliopsida</taxon>
        <taxon>Poales</taxon>
        <taxon>Poaceae</taxon>
        <taxon>BOP clade</taxon>
        <taxon>Pooideae</taxon>
        <taxon>Poodae</taxon>
        <taxon>Poeae</taxon>
        <taxon>Poeae Chloroplast Group 2 (Poeae type)</taxon>
        <taxon>Loliodinae</taxon>
        <taxon>Loliinae</taxon>
        <taxon>Lolium</taxon>
    </lineage>
</organism>